<evidence type="ECO:0000256" key="2">
    <source>
        <dbReference type="ARBA" id="ARBA00022741"/>
    </source>
</evidence>
<dbReference type="EMBL" id="CP029347">
    <property type="protein sequence ID" value="AWL11004.1"/>
    <property type="molecule type" value="Genomic_DNA"/>
</dbReference>
<dbReference type="NCBIfam" id="TIGR00147">
    <property type="entry name" value="YegS/Rv2252/BmrU family lipid kinase"/>
    <property type="match status" value="1"/>
</dbReference>
<evidence type="ECO:0000259" key="5">
    <source>
        <dbReference type="PROSITE" id="PS50146"/>
    </source>
</evidence>
<keyword evidence="1 6" id="KW-0808">Transferase</keyword>
<feature type="domain" description="DAGKc" evidence="5">
    <location>
        <begin position="2"/>
        <end position="128"/>
    </location>
</feature>
<evidence type="ECO:0000313" key="7">
    <source>
        <dbReference type="Proteomes" id="UP000245728"/>
    </source>
</evidence>
<keyword evidence="7" id="KW-1185">Reference proteome</keyword>
<dbReference type="PANTHER" id="PTHR12358:SF54">
    <property type="entry name" value="SPHINGOSINE KINASE RELATED PROTEIN"/>
    <property type="match status" value="1"/>
</dbReference>
<proteinExistence type="predicted"/>
<dbReference type="Pfam" id="PF19279">
    <property type="entry name" value="YegS_C"/>
    <property type="match status" value="1"/>
</dbReference>
<dbReference type="AlphaFoldDB" id="A0A2S2E032"/>
<keyword evidence="2" id="KW-0547">Nucleotide-binding</keyword>
<sequence length="289" mass="31806">MTRQRHFLIIEPPLNAPQQHRLRQKLVSQLKHDGVSFEHWVTSGDRASDIALLKERQNEVTDVVVLGGDGSLNLVANAFAYTEVAIGVLPCGSGNDFARQWYPKNADLIDVVMSSRCRQIDLGRCNEHYFVNIASIGLSEAVVASQSATRLMGAKHYWLSALKQALIYRSPTVQIDSQEQQHSEPMLMCAFANGRCFGGGMPIAPNASPDDGLLDVCWVSALPVLPRLYHLAKMLIGKHLSSVAVDYWQTRSVNIPTPGLEIEADGDTIGSTPVTIKICPRALWLKAAY</sequence>
<accession>A0A2S2E032</accession>
<dbReference type="Gene3D" id="2.60.200.40">
    <property type="match status" value="1"/>
</dbReference>
<dbReference type="Proteomes" id="UP000245728">
    <property type="component" value="Chromosome"/>
</dbReference>
<dbReference type="InterPro" id="IPR005218">
    <property type="entry name" value="Diacylglycerol/lipid_kinase"/>
</dbReference>
<evidence type="ECO:0000256" key="1">
    <source>
        <dbReference type="ARBA" id="ARBA00022679"/>
    </source>
</evidence>
<dbReference type="InterPro" id="IPR045540">
    <property type="entry name" value="YegS/DAGK_C"/>
</dbReference>
<dbReference type="InterPro" id="IPR016064">
    <property type="entry name" value="NAD/diacylglycerol_kinase_sf"/>
</dbReference>
<dbReference type="InterPro" id="IPR001206">
    <property type="entry name" value="Diacylglycerol_kinase_cat_dom"/>
</dbReference>
<evidence type="ECO:0000313" key="6">
    <source>
        <dbReference type="EMBL" id="AWL11004.1"/>
    </source>
</evidence>
<dbReference type="Pfam" id="PF00781">
    <property type="entry name" value="DAGK_cat"/>
    <property type="match status" value="1"/>
</dbReference>
<gene>
    <name evidence="6" type="primary">dagK</name>
    <name evidence="6" type="ORF">HMF8227_00508</name>
</gene>
<dbReference type="GO" id="GO:0008654">
    <property type="term" value="P:phospholipid biosynthetic process"/>
    <property type="evidence" value="ECO:0007669"/>
    <property type="project" value="InterPro"/>
</dbReference>
<evidence type="ECO:0000256" key="3">
    <source>
        <dbReference type="ARBA" id="ARBA00022777"/>
    </source>
</evidence>
<protein>
    <submittedName>
        <fullName evidence="6">Diacylglycerol kinase (ATP)</fullName>
        <ecNumber evidence="6">2.7.1.107</ecNumber>
    </submittedName>
</protein>
<keyword evidence="4" id="KW-0067">ATP-binding</keyword>
<evidence type="ECO:0000256" key="4">
    <source>
        <dbReference type="ARBA" id="ARBA00022840"/>
    </source>
</evidence>
<dbReference type="PANTHER" id="PTHR12358">
    <property type="entry name" value="SPHINGOSINE KINASE"/>
    <property type="match status" value="1"/>
</dbReference>
<dbReference type="EC" id="2.7.1.107" evidence="6"/>
<dbReference type="GO" id="GO:0004143">
    <property type="term" value="F:ATP-dependent diacylglycerol kinase activity"/>
    <property type="evidence" value="ECO:0007669"/>
    <property type="project" value="UniProtKB-EC"/>
</dbReference>
<dbReference type="InterPro" id="IPR017438">
    <property type="entry name" value="ATP-NAD_kinase_N"/>
</dbReference>
<organism evidence="6 7">
    <name type="scientific">Saliniradius amylolyticus</name>
    <dbReference type="NCBI Taxonomy" id="2183582"/>
    <lineage>
        <taxon>Bacteria</taxon>
        <taxon>Pseudomonadati</taxon>
        <taxon>Pseudomonadota</taxon>
        <taxon>Gammaproteobacteria</taxon>
        <taxon>Alteromonadales</taxon>
        <taxon>Alteromonadaceae</taxon>
        <taxon>Saliniradius</taxon>
    </lineage>
</organism>
<name>A0A2S2E032_9ALTE</name>
<dbReference type="Gene3D" id="3.40.50.10330">
    <property type="entry name" value="Probable inorganic polyphosphate/atp-NAD kinase, domain 1"/>
    <property type="match status" value="1"/>
</dbReference>
<dbReference type="PROSITE" id="PS50146">
    <property type="entry name" value="DAGK"/>
    <property type="match status" value="1"/>
</dbReference>
<dbReference type="InterPro" id="IPR050187">
    <property type="entry name" value="Lipid_Phosphate_FormReg"/>
</dbReference>
<dbReference type="GO" id="GO:0005524">
    <property type="term" value="F:ATP binding"/>
    <property type="evidence" value="ECO:0007669"/>
    <property type="project" value="UniProtKB-KW"/>
</dbReference>
<dbReference type="SUPFAM" id="SSF111331">
    <property type="entry name" value="NAD kinase/diacylglycerol kinase-like"/>
    <property type="match status" value="1"/>
</dbReference>
<dbReference type="KEGG" id="salh:HMF8227_00508"/>
<keyword evidence="3 6" id="KW-0418">Kinase</keyword>
<reference evidence="6 7" key="1">
    <citation type="submission" date="2018-05" db="EMBL/GenBank/DDBJ databases">
        <title>Salinimonas sp. HMF8227 Genome sequencing and assembly.</title>
        <authorList>
            <person name="Kang H."/>
            <person name="Kang J."/>
            <person name="Cha I."/>
            <person name="Kim H."/>
            <person name="Joh K."/>
        </authorList>
    </citation>
    <scope>NUCLEOTIDE SEQUENCE [LARGE SCALE GENOMIC DNA]</scope>
    <source>
        <strain evidence="6 7">HMF8227</strain>
    </source>
</reference>